<evidence type="ECO:0000256" key="3">
    <source>
        <dbReference type="ARBA" id="ARBA00023163"/>
    </source>
</evidence>
<protein>
    <recommendedName>
        <fullName evidence="5">NAC domain-containing protein</fullName>
    </recommendedName>
</protein>
<organism evidence="6 7">
    <name type="scientific">Rehmannia glutinosa</name>
    <name type="common">Chinese foxglove</name>
    <dbReference type="NCBI Taxonomy" id="99300"/>
    <lineage>
        <taxon>Eukaryota</taxon>
        <taxon>Viridiplantae</taxon>
        <taxon>Streptophyta</taxon>
        <taxon>Embryophyta</taxon>
        <taxon>Tracheophyta</taxon>
        <taxon>Spermatophyta</taxon>
        <taxon>Magnoliopsida</taxon>
        <taxon>eudicotyledons</taxon>
        <taxon>Gunneridae</taxon>
        <taxon>Pentapetalae</taxon>
        <taxon>asterids</taxon>
        <taxon>lamiids</taxon>
        <taxon>Lamiales</taxon>
        <taxon>Orobanchaceae</taxon>
        <taxon>Rehmannieae</taxon>
        <taxon>Rehmannia</taxon>
    </lineage>
</organism>
<evidence type="ECO:0000256" key="1">
    <source>
        <dbReference type="ARBA" id="ARBA00023015"/>
    </source>
</evidence>
<comment type="caution">
    <text evidence="6">The sequence shown here is derived from an EMBL/GenBank/DDBJ whole genome shotgun (WGS) entry which is preliminary data.</text>
</comment>
<dbReference type="InterPro" id="IPR036093">
    <property type="entry name" value="NAC_dom_sf"/>
</dbReference>
<gene>
    <name evidence="6" type="ORF">DH2020_033446</name>
</gene>
<sequence>MGRKSGTFSAFVTEIPDRVEDEPATEAGYWKATGKDREIYSSKTCLLVGMKKTLVFYRGGLLKERGVTGLCMSIALKASLLISYHYLSRNSEDEWVISSVSKEWICTSSATVAARRGRPMVFRQLAVFDYPTATLEPSVADLMAPKSTCLFLHSRTTESRP</sequence>
<dbReference type="PANTHER" id="PTHR31744">
    <property type="entry name" value="PROTEIN CUP-SHAPED COTYLEDON 2-RELATED"/>
    <property type="match status" value="1"/>
</dbReference>
<dbReference type="PROSITE" id="PS51005">
    <property type="entry name" value="NAC"/>
    <property type="match status" value="1"/>
</dbReference>
<name>A0ABR0VC98_REHGL</name>
<evidence type="ECO:0000313" key="7">
    <source>
        <dbReference type="Proteomes" id="UP001318860"/>
    </source>
</evidence>
<keyword evidence="3" id="KW-0804">Transcription</keyword>
<accession>A0ABR0VC98</accession>
<evidence type="ECO:0000256" key="4">
    <source>
        <dbReference type="ARBA" id="ARBA00023242"/>
    </source>
</evidence>
<dbReference type="Pfam" id="PF02365">
    <property type="entry name" value="NAM"/>
    <property type="match status" value="1"/>
</dbReference>
<reference evidence="6 7" key="1">
    <citation type="journal article" date="2021" name="Comput. Struct. Biotechnol. J.">
        <title>De novo genome assembly of the potent medicinal plant Rehmannia glutinosa using nanopore technology.</title>
        <authorList>
            <person name="Ma L."/>
            <person name="Dong C."/>
            <person name="Song C."/>
            <person name="Wang X."/>
            <person name="Zheng X."/>
            <person name="Niu Y."/>
            <person name="Chen S."/>
            <person name="Feng W."/>
        </authorList>
    </citation>
    <scope>NUCLEOTIDE SEQUENCE [LARGE SCALE GENOMIC DNA]</scope>
    <source>
        <strain evidence="6">DH-2019</strain>
    </source>
</reference>
<feature type="domain" description="NAC" evidence="5">
    <location>
        <begin position="1"/>
        <end position="103"/>
    </location>
</feature>
<evidence type="ECO:0000313" key="6">
    <source>
        <dbReference type="EMBL" id="KAK6132803.1"/>
    </source>
</evidence>
<dbReference type="EMBL" id="JABTTQ020001241">
    <property type="protein sequence ID" value="KAK6132803.1"/>
    <property type="molecule type" value="Genomic_DNA"/>
</dbReference>
<dbReference type="PANTHER" id="PTHR31744:SF114">
    <property type="entry name" value="PROTEIN CUP-SHAPED COTYLEDON 2"/>
    <property type="match status" value="1"/>
</dbReference>
<keyword evidence="7" id="KW-1185">Reference proteome</keyword>
<evidence type="ECO:0000256" key="2">
    <source>
        <dbReference type="ARBA" id="ARBA00023125"/>
    </source>
</evidence>
<dbReference type="Gene3D" id="2.170.150.80">
    <property type="entry name" value="NAC domain"/>
    <property type="match status" value="1"/>
</dbReference>
<keyword evidence="4" id="KW-0539">Nucleus</keyword>
<evidence type="ECO:0000259" key="5">
    <source>
        <dbReference type="PROSITE" id="PS51005"/>
    </source>
</evidence>
<keyword evidence="2" id="KW-0238">DNA-binding</keyword>
<keyword evidence="1" id="KW-0805">Transcription regulation</keyword>
<dbReference type="InterPro" id="IPR003441">
    <property type="entry name" value="NAC-dom"/>
</dbReference>
<proteinExistence type="predicted"/>
<dbReference type="SUPFAM" id="SSF101941">
    <property type="entry name" value="NAC domain"/>
    <property type="match status" value="1"/>
</dbReference>
<dbReference type="Proteomes" id="UP001318860">
    <property type="component" value="Unassembled WGS sequence"/>
</dbReference>